<dbReference type="Proteomes" id="UP000694906">
    <property type="component" value="Unplaced"/>
</dbReference>
<evidence type="ECO:0000256" key="1">
    <source>
        <dbReference type="SAM" id="MobiDB-lite"/>
    </source>
</evidence>
<dbReference type="GeneID" id="101726577"/>
<dbReference type="RefSeq" id="XP_021095932.1">
    <property type="nucleotide sequence ID" value="XM_021240273.1"/>
</dbReference>
<dbReference type="CTD" id="5697"/>
<keyword evidence="2" id="KW-1185">Reference proteome</keyword>
<protein>
    <submittedName>
        <fullName evidence="3">Peptide YY isoform X1</fullName>
    </submittedName>
</protein>
<accession>A0AAX6RJN9</accession>
<feature type="region of interest" description="Disordered" evidence="1">
    <location>
        <begin position="1"/>
        <end position="34"/>
    </location>
</feature>
<feature type="region of interest" description="Disordered" evidence="1">
    <location>
        <begin position="54"/>
        <end position="115"/>
    </location>
</feature>
<reference evidence="3" key="1">
    <citation type="submission" date="2025-08" db="UniProtKB">
        <authorList>
            <consortium name="RefSeq"/>
        </authorList>
    </citation>
    <scope>IDENTIFICATION</scope>
</reference>
<sequence length="115" mass="11876">MKKKKPLPSLAEHAAPCCERETAPAKPWGGRDTAHTLRPAASLQRAVNVTGTESVLAQKQRSPACCPPTKARTGTARAGQMTHAGDEHARPGDACGAADPSAGCPAPRPRPPGPQ</sequence>
<name>A0AAX6RJN9_HETGA</name>
<gene>
    <name evidence="3" type="primary">Pyy</name>
</gene>
<evidence type="ECO:0000313" key="2">
    <source>
        <dbReference type="Proteomes" id="UP000694906"/>
    </source>
</evidence>
<evidence type="ECO:0000313" key="3">
    <source>
        <dbReference type="RefSeq" id="XP_021095932.1"/>
    </source>
</evidence>
<organism evidence="2 3">
    <name type="scientific">Heterocephalus glaber</name>
    <name type="common">Naked mole rat</name>
    <dbReference type="NCBI Taxonomy" id="10181"/>
    <lineage>
        <taxon>Eukaryota</taxon>
        <taxon>Metazoa</taxon>
        <taxon>Chordata</taxon>
        <taxon>Craniata</taxon>
        <taxon>Vertebrata</taxon>
        <taxon>Euteleostomi</taxon>
        <taxon>Mammalia</taxon>
        <taxon>Eutheria</taxon>
        <taxon>Euarchontoglires</taxon>
        <taxon>Glires</taxon>
        <taxon>Rodentia</taxon>
        <taxon>Hystricomorpha</taxon>
        <taxon>Bathyergidae</taxon>
        <taxon>Heterocephalus</taxon>
    </lineage>
</organism>
<feature type="compositionally biased region" description="Pro residues" evidence="1">
    <location>
        <begin position="106"/>
        <end position="115"/>
    </location>
</feature>
<proteinExistence type="predicted"/>
<dbReference type="AlphaFoldDB" id="A0AAX6RJN9"/>